<gene>
    <name evidence="1" type="ORF">K9W46_00010</name>
</gene>
<accession>A0A9Y1BRP5</accession>
<name>A0A9Y1BRP5_9ARCH</name>
<dbReference type="EMBL" id="CP084167">
    <property type="protein sequence ID" value="UJG43580.1"/>
    <property type="molecule type" value="Genomic_DNA"/>
</dbReference>
<sequence>MIKINLEDRVAILEKKFDILLRYLEQIRQVTDISIISEDQLLSLIETAAKQALTEKTKMKQIEEKTKSSSSPALGDKISISALQEKTEYTFVISEWITRKKNLPGNTFAAKVSQITDKALKVTINSQIVWLPKSQIKEVYIYEGGEK</sequence>
<evidence type="ECO:0000313" key="1">
    <source>
        <dbReference type="EMBL" id="UJG43580.1"/>
    </source>
</evidence>
<protein>
    <submittedName>
        <fullName evidence="1">Uncharacterized protein</fullName>
    </submittedName>
</protein>
<dbReference type="AlphaFoldDB" id="A0A9Y1BRP5"/>
<organism evidence="1">
    <name type="scientific">Candidatus Heimdallarchaeum endolithica</name>
    <dbReference type="NCBI Taxonomy" id="2876572"/>
    <lineage>
        <taxon>Archaea</taxon>
        <taxon>Promethearchaeati</taxon>
        <taxon>Candidatus Heimdallarchaeota</taxon>
        <taxon>Candidatus Heimdallarchaeia (ex Rinke et al. 2021) (nom. nud.)</taxon>
        <taxon>Candidatus Heimdallarchaeales</taxon>
        <taxon>Candidatus Heimdallarchaeaceae</taxon>
        <taxon>Candidatus Heimdallarchaeum</taxon>
    </lineage>
</organism>
<proteinExistence type="predicted"/>
<reference evidence="1" key="1">
    <citation type="journal article" date="2022" name="Nat. Microbiol.">
        <title>Unique mobile elements and scalable gene flow at the prokaryote-eukaryote boundary revealed by circularized Asgard archaea genomes.</title>
        <authorList>
            <person name="Wu F."/>
            <person name="Speth D.R."/>
            <person name="Philosof A."/>
            <person name="Cremiere A."/>
            <person name="Narayanan A."/>
            <person name="Barco R.A."/>
            <person name="Connon S.A."/>
            <person name="Amend J.P."/>
            <person name="Antoshechkin I.A."/>
            <person name="Orphan V.J."/>
        </authorList>
    </citation>
    <scope>NUCLEOTIDE SEQUENCE</scope>
    <source>
        <strain evidence="1">PR6</strain>
    </source>
</reference>
<dbReference type="Proteomes" id="UP001200513">
    <property type="component" value="Chromosome"/>
</dbReference>